<protein>
    <submittedName>
        <fullName evidence="1">Uncharacterized protein</fullName>
    </submittedName>
</protein>
<dbReference type="OrthoDB" id="2013972at2759"/>
<dbReference type="InterPro" id="IPR029063">
    <property type="entry name" value="SAM-dependent_MTases_sf"/>
</dbReference>
<evidence type="ECO:0000313" key="2">
    <source>
        <dbReference type="Proteomes" id="UP000009038"/>
    </source>
</evidence>
<dbReference type="SUPFAM" id="SSF53335">
    <property type="entry name" value="S-adenosyl-L-methionine-dependent methyltransferases"/>
    <property type="match status" value="1"/>
</dbReference>
<dbReference type="HOGENOM" id="CLU_735616_0_0_1"/>
<evidence type="ECO:0000313" key="1">
    <source>
        <dbReference type="EMBL" id="EHA19963.1"/>
    </source>
</evidence>
<comment type="caution">
    <text evidence="1">The sequence shown here is derived from an EMBL/GenBank/DDBJ whole genome shotgun (WGS) entry which is preliminary data.</text>
</comment>
<proteinExistence type="predicted"/>
<name>G3YB97_ASPNA</name>
<dbReference type="Proteomes" id="UP000009038">
    <property type="component" value="Unassembled WGS sequence"/>
</dbReference>
<organism evidence="1 2">
    <name type="scientific">Aspergillus niger (strain ATCC 1015 / CBS 113.46 / FGSC A1144 / LSHB Ac4 / NCTC 3858a / NRRL 328 / USDA 3528.7)</name>
    <dbReference type="NCBI Taxonomy" id="380704"/>
    <lineage>
        <taxon>Eukaryota</taxon>
        <taxon>Fungi</taxon>
        <taxon>Dikarya</taxon>
        <taxon>Ascomycota</taxon>
        <taxon>Pezizomycotina</taxon>
        <taxon>Eurotiomycetes</taxon>
        <taxon>Eurotiomycetidae</taxon>
        <taxon>Eurotiales</taxon>
        <taxon>Aspergillaceae</taxon>
        <taxon>Aspergillus</taxon>
        <taxon>Aspergillus subgen. Circumdati</taxon>
    </lineage>
</organism>
<dbReference type="Gene3D" id="3.40.50.150">
    <property type="entry name" value="Vaccinia Virus protein VP39"/>
    <property type="match status" value="1"/>
</dbReference>
<dbReference type="STRING" id="380704.G3YB97"/>
<dbReference type="AlphaFoldDB" id="G3YB97"/>
<sequence>MVISHRDTGTANVMEDSISDLDTVDYDMERETESFDTEPHPNLYRHGRRYSLTRLEQHPWPIDESPRSVLDIRTGTGCWAMECGMFKLYLRLFFIRGLIYYAAERYPSSTVRGIDLVNMQEEWVPPNCEFWVDNLCEPGWHTQYANIDLVHINQIQGDRQLLSLLLEGSFSCCALGGWVEICDMRVKLDNPGEDSPFHSYIREMTTAHARDGRQLDLPLHFGAELSQHGFTNVTQHTYAIPLCTAGRDELTKKIIQNWAAGLEGYSFTLLEKYLGKSFAETVLMCASARRALKGKIEGYLQMSRMAAFHTRHIFPDVPRLTKWEKAKNLVFHEQTISSSTAQAFFPWGGSTGLPKKGSSAQSVIVVTLPVLRKQVG</sequence>
<reference evidence="1 2" key="1">
    <citation type="journal article" date="2011" name="Genome Res.">
        <title>Comparative genomics of citric-acid-producing Aspergillus niger ATCC 1015 versus enzyme-producing CBS 513.88.</title>
        <authorList>
            <person name="Andersen M.R."/>
            <person name="Salazar M.P."/>
            <person name="Schaap P.J."/>
            <person name="van de Vondervoort P.J."/>
            <person name="Culley D."/>
            <person name="Thykaer J."/>
            <person name="Frisvad J.C."/>
            <person name="Nielsen K.F."/>
            <person name="Albang R."/>
            <person name="Albermann K."/>
            <person name="Berka R.M."/>
            <person name="Braus G.H."/>
            <person name="Braus-Stromeyer S.A."/>
            <person name="Corrochano L.M."/>
            <person name="Dai Z."/>
            <person name="van Dijck P.W."/>
            <person name="Hofmann G."/>
            <person name="Lasure L.L."/>
            <person name="Magnuson J.K."/>
            <person name="Menke H."/>
            <person name="Meijer M."/>
            <person name="Meijer S.L."/>
            <person name="Nielsen J.B."/>
            <person name="Nielsen M.L."/>
            <person name="van Ooyen A.J."/>
            <person name="Pel H.J."/>
            <person name="Poulsen L."/>
            <person name="Samson R.A."/>
            <person name="Stam H."/>
            <person name="Tsang A."/>
            <person name="van den Brink J.M."/>
            <person name="Atkins A."/>
            <person name="Aerts A."/>
            <person name="Shapiro H."/>
            <person name="Pangilinan J."/>
            <person name="Salamov A."/>
            <person name="Lou Y."/>
            <person name="Lindquist E."/>
            <person name="Lucas S."/>
            <person name="Grimwood J."/>
            <person name="Grigoriev I.V."/>
            <person name="Kubicek C.P."/>
            <person name="Martinez D."/>
            <person name="van Peij N.N."/>
            <person name="Roubos J.A."/>
            <person name="Nielsen J."/>
            <person name="Baker S.E."/>
        </authorList>
    </citation>
    <scope>NUCLEOTIDE SEQUENCE [LARGE SCALE GENOMIC DNA]</scope>
    <source>
        <strain evidence="2">ATCC 1015 / CBS 113.46 / FGSC A1144 / LSHB Ac4 / NCTC 3858a / NRRL 328 / USDA 3528.7</strain>
    </source>
</reference>
<dbReference type="VEuPathDB" id="FungiDB:ASPNIDRAFT2_39381"/>
<dbReference type="EMBL" id="ACJE01000019">
    <property type="protein sequence ID" value="EHA19963.1"/>
    <property type="molecule type" value="Genomic_DNA"/>
</dbReference>
<accession>G3YB97</accession>
<gene>
    <name evidence="1" type="ORF">ASPNIDRAFT_39381</name>
</gene>